<dbReference type="RefSeq" id="WP_113955149.1">
    <property type="nucleotide sequence ID" value="NZ_QNRT01000004.1"/>
</dbReference>
<dbReference type="InParanoid" id="A0A395JKI1"/>
<dbReference type="NCBIfam" id="TIGR00048">
    <property type="entry name" value="rRNA_mod_RlmN"/>
    <property type="match status" value="1"/>
</dbReference>
<dbReference type="GO" id="GO:0000049">
    <property type="term" value="F:tRNA binding"/>
    <property type="evidence" value="ECO:0007669"/>
    <property type="project" value="UniProtKB-UniRule"/>
</dbReference>
<dbReference type="Proteomes" id="UP000253083">
    <property type="component" value="Unassembled WGS sequence"/>
</dbReference>
<dbReference type="InterPro" id="IPR027492">
    <property type="entry name" value="RNA_MTrfase_RlmN"/>
</dbReference>
<dbReference type="PROSITE" id="PS51918">
    <property type="entry name" value="RADICAL_SAM"/>
    <property type="match status" value="1"/>
</dbReference>
<dbReference type="EC" id="2.1.1.192" evidence="14"/>
<keyword evidence="13 14" id="KW-1015">Disulfide bond</keyword>
<dbReference type="CDD" id="cd01335">
    <property type="entry name" value="Radical_SAM"/>
    <property type="match status" value="1"/>
</dbReference>
<gene>
    <name evidence="14" type="primary">rlmN</name>
    <name evidence="16" type="ORF">DFR28_104216</name>
</gene>
<evidence type="ECO:0000256" key="12">
    <source>
        <dbReference type="ARBA" id="ARBA00023014"/>
    </source>
</evidence>
<feature type="binding site" evidence="14">
    <location>
        <position position="205"/>
    </location>
    <ligand>
        <name>S-adenosyl-L-methionine</name>
        <dbReference type="ChEBI" id="CHEBI:59789"/>
    </ligand>
</feature>
<evidence type="ECO:0000256" key="5">
    <source>
        <dbReference type="ARBA" id="ARBA00022552"/>
    </source>
</evidence>
<comment type="miscellaneous">
    <text evidence="14">Reaction proceeds by a ping-pong mechanism involving intermediate methylation of a conserved cysteine residue.</text>
</comment>
<keyword evidence="9 14" id="KW-0819">tRNA processing</keyword>
<feature type="domain" description="Radical SAM core" evidence="15">
    <location>
        <begin position="105"/>
        <end position="342"/>
    </location>
</feature>
<keyword evidence="4 14" id="KW-0963">Cytoplasm</keyword>
<dbReference type="InterPro" id="IPR007197">
    <property type="entry name" value="rSAM"/>
</dbReference>
<protein>
    <recommendedName>
        <fullName evidence="14">Dual-specificity RNA methyltransferase RlmN</fullName>
        <ecNumber evidence="14">2.1.1.192</ecNumber>
    </recommendedName>
    <alternativeName>
        <fullName evidence="14">23S rRNA (adenine(2503)-C(2))-methyltransferase</fullName>
    </alternativeName>
    <alternativeName>
        <fullName evidence="14">23S rRNA m2A2503 methyltransferase</fullName>
    </alternativeName>
    <alternativeName>
        <fullName evidence="14">Ribosomal RNA large subunit methyltransferase N</fullName>
    </alternativeName>
    <alternativeName>
        <fullName evidence="14">tRNA (adenine(37)-C(2))-methyltransferase</fullName>
    </alternativeName>
    <alternativeName>
        <fullName evidence="14">tRNA m2A37 methyltransferase</fullName>
    </alternativeName>
</protein>
<comment type="catalytic activity">
    <reaction evidence="14">
        <text>adenosine(37) in tRNA + 2 reduced [2Fe-2S]-[ferredoxin] + 2 S-adenosyl-L-methionine = 2-methyladenosine(37) in tRNA + 5'-deoxyadenosine + L-methionine + 2 oxidized [2Fe-2S]-[ferredoxin] + S-adenosyl-L-homocysteine</text>
        <dbReference type="Rhea" id="RHEA:43332"/>
        <dbReference type="Rhea" id="RHEA-COMP:10000"/>
        <dbReference type="Rhea" id="RHEA-COMP:10001"/>
        <dbReference type="Rhea" id="RHEA-COMP:10162"/>
        <dbReference type="Rhea" id="RHEA-COMP:10485"/>
        <dbReference type="ChEBI" id="CHEBI:17319"/>
        <dbReference type="ChEBI" id="CHEBI:33737"/>
        <dbReference type="ChEBI" id="CHEBI:33738"/>
        <dbReference type="ChEBI" id="CHEBI:57844"/>
        <dbReference type="ChEBI" id="CHEBI:57856"/>
        <dbReference type="ChEBI" id="CHEBI:59789"/>
        <dbReference type="ChEBI" id="CHEBI:74411"/>
        <dbReference type="ChEBI" id="CHEBI:74497"/>
        <dbReference type="EC" id="2.1.1.192"/>
    </reaction>
</comment>
<proteinExistence type="inferred from homology"/>
<dbReference type="SFLD" id="SFLDF00275">
    <property type="entry name" value="adenosine_C2_methyltransferase"/>
    <property type="match status" value="1"/>
</dbReference>
<organism evidence="16 17">
    <name type="scientific">Arenicella xantha</name>
    <dbReference type="NCBI Taxonomy" id="644221"/>
    <lineage>
        <taxon>Bacteria</taxon>
        <taxon>Pseudomonadati</taxon>
        <taxon>Pseudomonadota</taxon>
        <taxon>Gammaproteobacteria</taxon>
        <taxon>Arenicellales</taxon>
        <taxon>Arenicellaceae</taxon>
        <taxon>Arenicella</taxon>
    </lineage>
</organism>
<dbReference type="Pfam" id="PF21016">
    <property type="entry name" value="RlmN_N"/>
    <property type="match status" value="1"/>
</dbReference>
<keyword evidence="5 14" id="KW-0698">rRNA processing</keyword>
<evidence type="ECO:0000256" key="2">
    <source>
        <dbReference type="ARBA" id="ARBA00007544"/>
    </source>
</evidence>
<feature type="binding site" evidence="14">
    <location>
        <position position="119"/>
    </location>
    <ligand>
        <name>[4Fe-4S] cluster</name>
        <dbReference type="ChEBI" id="CHEBI:49883"/>
        <note>4Fe-4S-S-AdoMet</note>
    </ligand>
</feature>
<keyword evidence="6 14" id="KW-0489">Methyltransferase</keyword>
<dbReference type="OrthoDB" id="9793973at2"/>
<feature type="binding site" evidence="14">
    <location>
        <begin position="173"/>
        <end position="174"/>
    </location>
    <ligand>
        <name>S-adenosyl-L-methionine</name>
        <dbReference type="ChEBI" id="CHEBI:59789"/>
    </ligand>
</feature>
<keyword evidence="7 14" id="KW-0808">Transferase</keyword>
<evidence type="ECO:0000256" key="8">
    <source>
        <dbReference type="ARBA" id="ARBA00022691"/>
    </source>
</evidence>
<dbReference type="InterPro" id="IPR013785">
    <property type="entry name" value="Aldolase_TIM"/>
</dbReference>
<feature type="binding site" evidence="14">
    <location>
        <position position="304"/>
    </location>
    <ligand>
        <name>S-adenosyl-L-methionine</name>
        <dbReference type="ChEBI" id="CHEBI:59789"/>
    </ligand>
</feature>
<name>A0A395JKI1_9GAMM</name>
<feature type="active site" description="S-methylcysteine intermediate" evidence="14">
    <location>
        <position position="347"/>
    </location>
</feature>
<keyword evidence="12 14" id="KW-0411">Iron-sulfur</keyword>
<dbReference type="HAMAP" id="MF_01849">
    <property type="entry name" value="RNA_methyltr_RlmN"/>
    <property type="match status" value="1"/>
</dbReference>
<evidence type="ECO:0000256" key="11">
    <source>
        <dbReference type="ARBA" id="ARBA00023004"/>
    </source>
</evidence>
<dbReference type="GO" id="GO:0030488">
    <property type="term" value="P:tRNA methylation"/>
    <property type="evidence" value="ECO:0007669"/>
    <property type="project" value="UniProtKB-UniRule"/>
</dbReference>
<evidence type="ECO:0000313" key="16">
    <source>
        <dbReference type="EMBL" id="RBP49288.1"/>
    </source>
</evidence>
<dbReference type="FunCoup" id="A0A395JKI1">
    <property type="interactions" value="571"/>
</dbReference>
<evidence type="ECO:0000256" key="4">
    <source>
        <dbReference type="ARBA" id="ARBA00022490"/>
    </source>
</evidence>
<comment type="similarity">
    <text evidence="2 14">Belongs to the radical SAM superfamily. RlmN family.</text>
</comment>
<dbReference type="PIRSF" id="PIRSF006004">
    <property type="entry name" value="CHP00048"/>
    <property type="match status" value="1"/>
</dbReference>
<evidence type="ECO:0000256" key="6">
    <source>
        <dbReference type="ARBA" id="ARBA00022603"/>
    </source>
</evidence>
<feature type="binding site" evidence="14">
    <location>
        <position position="123"/>
    </location>
    <ligand>
        <name>[4Fe-4S] cluster</name>
        <dbReference type="ChEBI" id="CHEBI:49883"/>
        <note>4Fe-4S-S-AdoMet</note>
    </ligand>
</feature>
<accession>A0A395JKI1</accession>
<evidence type="ECO:0000256" key="1">
    <source>
        <dbReference type="ARBA" id="ARBA00004496"/>
    </source>
</evidence>
<dbReference type="GO" id="GO:0070040">
    <property type="term" value="F:rRNA (adenine(2503)-C2-)-methyltransferase activity"/>
    <property type="evidence" value="ECO:0007669"/>
    <property type="project" value="UniProtKB-UniRule"/>
</dbReference>
<feature type="binding site" evidence="14">
    <location>
        <begin position="227"/>
        <end position="229"/>
    </location>
    <ligand>
        <name>S-adenosyl-L-methionine</name>
        <dbReference type="ChEBI" id="CHEBI:59789"/>
    </ligand>
</feature>
<comment type="cofactor">
    <cofactor evidence="14">
        <name>[4Fe-4S] cluster</name>
        <dbReference type="ChEBI" id="CHEBI:49883"/>
    </cofactor>
    <text evidence="14">Binds 1 [4Fe-4S] cluster. The cluster is coordinated with 3 cysteines and an exchangeable S-adenosyl-L-methionine.</text>
</comment>
<evidence type="ECO:0000256" key="13">
    <source>
        <dbReference type="ARBA" id="ARBA00023157"/>
    </source>
</evidence>
<comment type="subcellular location">
    <subcellularLocation>
        <location evidence="1 14">Cytoplasm</location>
    </subcellularLocation>
</comment>
<dbReference type="AlphaFoldDB" id="A0A395JKI1"/>
<dbReference type="GO" id="GO:0002935">
    <property type="term" value="F:tRNA (adenine(37)-C2)-methyltransferase activity"/>
    <property type="evidence" value="ECO:0007669"/>
    <property type="project" value="UniProtKB-UniRule"/>
</dbReference>
<evidence type="ECO:0000313" key="17">
    <source>
        <dbReference type="Proteomes" id="UP000253083"/>
    </source>
</evidence>
<feature type="active site" description="Proton acceptor" evidence="14">
    <location>
        <position position="99"/>
    </location>
</feature>
<dbReference type="GO" id="GO:0046872">
    <property type="term" value="F:metal ion binding"/>
    <property type="evidence" value="ECO:0007669"/>
    <property type="project" value="UniProtKB-KW"/>
</dbReference>
<dbReference type="FunFam" id="3.20.20.70:FF:000008">
    <property type="entry name" value="Dual-specificity RNA methyltransferase RlmN"/>
    <property type="match status" value="1"/>
</dbReference>
<dbReference type="PANTHER" id="PTHR30544:SF5">
    <property type="entry name" value="RADICAL SAM CORE DOMAIN-CONTAINING PROTEIN"/>
    <property type="match status" value="1"/>
</dbReference>
<comment type="caution">
    <text evidence="16">The sequence shown here is derived from an EMBL/GenBank/DDBJ whole genome shotgun (WGS) entry which is preliminary data.</text>
</comment>
<dbReference type="SFLD" id="SFLDG01062">
    <property type="entry name" value="methyltransferase_(Class_A)"/>
    <property type="match status" value="1"/>
</dbReference>
<dbReference type="FunFam" id="1.10.150.530:FF:000003">
    <property type="entry name" value="Dual-specificity RNA methyltransferase RlmN"/>
    <property type="match status" value="1"/>
</dbReference>
<reference evidence="16 17" key="1">
    <citation type="submission" date="2018-06" db="EMBL/GenBank/DDBJ databases">
        <title>Genomic Encyclopedia of Type Strains, Phase IV (KMG-IV): sequencing the most valuable type-strain genomes for metagenomic binning, comparative biology and taxonomic classification.</title>
        <authorList>
            <person name="Goeker M."/>
        </authorList>
    </citation>
    <scope>NUCLEOTIDE SEQUENCE [LARGE SCALE GENOMIC DNA]</scope>
    <source>
        <strain evidence="16 17">DSM 24032</strain>
    </source>
</reference>
<dbReference type="SUPFAM" id="SSF102114">
    <property type="entry name" value="Radical SAM enzymes"/>
    <property type="match status" value="1"/>
</dbReference>
<dbReference type="GO" id="GO:0070475">
    <property type="term" value="P:rRNA base methylation"/>
    <property type="evidence" value="ECO:0007669"/>
    <property type="project" value="UniProtKB-UniRule"/>
</dbReference>
<dbReference type="InterPro" id="IPR004383">
    <property type="entry name" value="rRNA_lsu_MTrfase_RlmN/Cfr"/>
</dbReference>
<evidence type="ECO:0000256" key="14">
    <source>
        <dbReference type="HAMAP-Rule" id="MF_01849"/>
    </source>
</evidence>
<keyword evidence="8 14" id="KW-0949">S-adenosyl-L-methionine</keyword>
<keyword evidence="10 14" id="KW-0479">Metal-binding</keyword>
<dbReference type="GO" id="GO:0019843">
    <property type="term" value="F:rRNA binding"/>
    <property type="evidence" value="ECO:0007669"/>
    <property type="project" value="UniProtKB-UniRule"/>
</dbReference>
<evidence type="ECO:0000259" key="15">
    <source>
        <dbReference type="PROSITE" id="PS51918"/>
    </source>
</evidence>
<comment type="caution">
    <text evidence="14">Lacks conserved residue(s) required for the propagation of feature annotation.</text>
</comment>
<evidence type="ECO:0000256" key="10">
    <source>
        <dbReference type="ARBA" id="ARBA00022723"/>
    </source>
</evidence>
<dbReference type="Pfam" id="PF04055">
    <property type="entry name" value="Radical_SAM"/>
    <property type="match status" value="1"/>
</dbReference>
<dbReference type="InterPro" id="IPR058240">
    <property type="entry name" value="rSAM_sf"/>
</dbReference>
<dbReference type="SFLD" id="SFLDS00029">
    <property type="entry name" value="Radical_SAM"/>
    <property type="match status" value="1"/>
</dbReference>
<keyword evidence="11 14" id="KW-0408">Iron</keyword>
<feature type="binding site" evidence="14">
    <location>
        <position position="126"/>
    </location>
    <ligand>
        <name>[4Fe-4S] cluster</name>
        <dbReference type="ChEBI" id="CHEBI:49883"/>
        <note>4Fe-4S-S-AdoMet</note>
    </ligand>
</feature>
<dbReference type="PANTHER" id="PTHR30544">
    <property type="entry name" value="23S RRNA METHYLTRANSFERASE"/>
    <property type="match status" value="1"/>
</dbReference>
<comment type="function">
    <text evidence="14">Specifically methylates position 2 of adenine 2503 in 23S rRNA and position 2 of adenine 37 in tRNAs. m2A2503 modification seems to play a crucial role in the proofreading step occurring at the peptidyl transferase center and thus would serve to optimize ribosomal fidelity.</text>
</comment>
<dbReference type="EMBL" id="QNRT01000004">
    <property type="protein sequence ID" value="RBP49288.1"/>
    <property type="molecule type" value="Genomic_DNA"/>
</dbReference>
<dbReference type="InterPro" id="IPR048641">
    <property type="entry name" value="RlmN_N"/>
</dbReference>
<evidence type="ECO:0000256" key="7">
    <source>
        <dbReference type="ARBA" id="ARBA00022679"/>
    </source>
</evidence>
<keyword evidence="17" id="KW-1185">Reference proteome</keyword>
<evidence type="ECO:0000256" key="3">
    <source>
        <dbReference type="ARBA" id="ARBA00022485"/>
    </source>
</evidence>
<dbReference type="Gene3D" id="3.20.20.70">
    <property type="entry name" value="Aldolase class I"/>
    <property type="match status" value="1"/>
</dbReference>
<dbReference type="GO" id="GO:0051539">
    <property type="term" value="F:4 iron, 4 sulfur cluster binding"/>
    <property type="evidence" value="ECO:0007669"/>
    <property type="project" value="UniProtKB-UniRule"/>
</dbReference>
<dbReference type="InterPro" id="IPR040072">
    <property type="entry name" value="Methyltransferase_A"/>
</dbReference>
<keyword evidence="3 14" id="KW-0004">4Fe-4S</keyword>
<evidence type="ECO:0000256" key="9">
    <source>
        <dbReference type="ARBA" id="ARBA00022694"/>
    </source>
</evidence>
<comment type="catalytic activity">
    <reaction evidence="14">
        <text>adenosine(2503) in 23S rRNA + 2 reduced [2Fe-2S]-[ferredoxin] + 2 S-adenosyl-L-methionine = 2-methyladenosine(2503) in 23S rRNA + 5'-deoxyadenosine + L-methionine + 2 oxidized [2Fe-2S]-[ferredoxin] + S-adenosyl-L-homocysteine</text>
        <dbReference type="Rhea" id="RHEA:42916"/>
        <dbReference type="Rhea" id="RHEA-COMP:10000"/>
        <dbReference type="Rhea" id="RHEA-COMP:10001"/>
        <dbReference type="Rhea" id="RHEA-COMP:10152"/>
        <dbReference type="Rhea" id="RHEA-COMP:10282"/>
        <dbReference type="ChEBI" id="CHEBI:17319"/>
        <dbReference type="ChEBI" id="CHEBI:33737"/>
        <dbReference type="ChEBI" id="CHEBI:33738"/>
        <dbReference type="ChEBI" id="CHEBI:57844"/>
        <dbReference type="ChEBI" id="CHEBI:57856"/>
        <dbReference type="ChEBI" id="CHEBI:59789"/>
        <dbReference type="ChEBI" id="CHEBI:74411"/>
        <dbReference type="ChEBI" id="CHEBI:74497"/>
        <dbReference type="EC" id="2.1.1.192"/>
    </reaction>
</comment>
<dbReference type="GO" id="GO:0005737">
    <property type="term" value="C:cytoplasm"/>
    <property type="evidence" value="ECO:0007669"/>
    <property type="project" value="UniProtKB-SubCell"/>
</dbReference>
<dbReference type="Gene3D" id="1.10.150.530">
    <property type="match status" value="1"/>
</dbReference>
<sequence>MILPEQTDQPTNLMGLDREAMEAYFAAIGEKSFRASQVMKWIHQVGVSDFAEMTNLSKTLRTALSEQAVISVPEIISDNLSEDGTRKWLLKVPGKSAIEMVFIPEDSRGTLCVSSQVGCTLSCSFCATGKQGYNRDLTTAEIIGQVWIAKHLLAKQYNTDQRIVSNVVMMGMGEPLMNFDNVVSAMKIMQDDFSFGLSKRRITLSTAGVVPKIDALKEACPVSLAVSLHAPNDALRNELVPLNRKYPIQQLMDACNRYVADSNRARITFEYVMLSGVNDEPEHAHELAALMQTVPGKVNLIPFNTFEGIEYERSSNNRINRFRDILHDAGVIVTVRKTRGDDIEAACGQLAGDVMDRTRRAEKFRQSQAKKIQ</sequence>